<evidence type="ECO:0000256" key="1">
    <source>
        <dbReference type="SAM" id="Phobius"/>
    </source>
</evidence>
<keyword evidence="1" id="KW-0472">Membrane</keyword>
<evidence type="ECO:0000313" key="2">
    <source>
        <dbReference type="Proteomes" id="UP000095283"/>
    </source>
</evidence>
<dbReference type="Gene3D" id="3.90.1150.10">
    <property type="entry name" value="Aspartate Aminotransferase, domain 1"/>
    <property type="match status" value="1"/>
</dbReference>
<keyword evidence="2" id="KW-1185">Reference proteome</keyword>
<accession>A0A1I7WQ33</accession>
<feature type="transmembrane region" description="Helical" evidence="1">
    <location>
        <begin position="20"/>
        <end position="42"/>
    </location>
</feature>
<protein>
    <submittedName>
        <fullName evidence="3">Uncharacterized protein</fullName>
    </submittedName>
</protein>
<organism evidence="2 3">
    <name type="scientific">Heterorhabditis bacteriophora</name>
    <name type="common">Entomopathogenic nematode worm</name>
    <dbReference type="NCBI Taxonomy" id="37862"/>
    <lineage>
        <taxon>Eukaryota</taxon>
        <taxon>Metazoa</taxon>
        <taxon>Ecdysozoa</taxon>
        <taxon>Nematoda</taxon>
        <taxon>Chromadorea</taxon>
        <taxon>Rhabditida</taxon>
        <taxon>Rhabditina</taxon>
        <taxon>Rhabditomorpha</taxon>
        <taxon>Strongyloidea</taxon>
        <taxon>Heterorhabditidae</taxon>
        <taxon>Heterorhabditis</taxon>
    </lineage>
</organism>
<dbReference type="Proteomes" id="UP000095283">
    <property type="component" value="Unplaced"/>
</dbReference>
<keyword evidence="1" id="KW-1133">Transmembrane helix</keyword>
<feature type="transmembrane region" description="Helical" evidence="1">
    <location>
        <begin position="124"/>
        <end position="143"/>
    </location>
</feature>
<dbReference type="AlphaFoldDB" id="A0A1I7WQ33"/>
<reference evidence="3" key="1">
    <citation type="submission" date="2016-11" db="UniProtKB">
        <authorList>
            <consortium name="WormBaseParasite"/>
        </authorList>
    </citation>
    <scope>IDENTIFICATION</scope>
</reference>
<keyword evidence="1" id="KW-0812">Transmembrane</keyword>
<dbReference type="WBParaSite" id="Hba_07277">
    <property type="protein sequence ID" value="Hba_07277"/>
    <property type="gene ID" value="Hba_07277"/>
</dbReference>
<evidence type="ECO:0000313" key="3">
    <source>
        <dbReference type="WBParaSite" id="Hba_07277"/>
    </source>
</evidence>
<dbReference type="InterPro" id="IPR015422">
    <property type="entry name" value="PyrdxlP-dep_Trfase_small"/>
</dbReference>
<sequence>MNTLIYSSFSSYPFFSPVPEFTYVIIEIAIYLGIHLTSFTCLKPLIRTHLQLVGQVSTREFFDKCKNSEIFSTIFDGKNREKKSETKTIVTQMAVSKYFLYFITIKINLVTILFLFLLNISVNSFLSILTNLVMLLFGFEHIFKRMCTLIWAIILQKLNFESLLDSQREEFNDLNIHYIRNRRIYGKILLDDNVLIMPLFVPIFKIRFLLLGDSSIRCPIRLLKALLLSNVPGLWPFPSSSFSESGVFFRTTSIKHLIVDMKLYLAIFFLHCRNKIILFLIKEWRLPCLTTVKVPNGVDWKAVMNDMIQQGIEVKICSELLHINQKIYLLS</sequence>
<proteinExistence type="predicted"/>
<feature type="transmembrane region" description="Helical" evidence="1">
    <location>
        <begin position="98"/>
        <end position="118"/>
    </location>
</feature>
<name>A0A1I7WQ33_HETBA</name>